<protein>
    <submittedName>
        <fullName evidence="6">MurR/RpiR family transcriptional regulator</fullName>
    </submittedName>
</protein>
<dbReference type="Gene3D" id="1.10.10.10">
    <property type="entry name" value="Winged helix-like DNA-binding domain superfamily/Winged helix DNA-binding domain"/>
    <property type="match status" value="1"/>
</dbReference>
<name>A0A4U1CX92_9BACI</name>
<keyword evidence="1" id="KW-0805">Transcription regulation</keyword>
<dbReference type="Pfam" id="PF01418">
    <property type="entry name" value="HTH_6"/>
    <property type="match status" value="1"/>
</dbReference>
<dbReference type="Pfam" id="PF01380">
    <property type="entry name" value="SIS"/>
    <property type="match status" value="1"/>
</dbReference>
<dbReference type="GO" id="GO:1901135">
    <property type="term" value="P:carbohydrate derivative metabolic process"/>
    <property type="evidence" value="ECO:0007669"/>
    <property type="project" value="InterPro"/>
</dbReference>
<dbReference type="GO" id="GO:0003677">
    <property type="term" value="F:DNA binding"/>
    <property type="evidence" value="ECO:0007669"/>
    <property type="project" value="UniProtKB-KW"/>
</dbReference>
<feature type="domain" description="SIS" evidence="5">
    <location>
        <begin position="125"/>
        <end position="265"/>
    </location>
</feature>
<dbReference type="Gene3D" id="3.40.50.10490">
    <property type="entry name" value="Glucose-6-phosphate isomerase like protein, domain 1"/>
    <property type="match status" value="1"/>
</dbReference>
<keyword evidence="2" id="KW-0238">DNA-binding</keyword>
<dbReference type="GO" id="GO:0097367">
    <property type="term" value="F:carbohydrate derivative binding"/>
    <property type="evidence" value="ECO:0007669"/>
    <property type="project" value="InterPro"/>
</dbReference>
<evidence type="ECO:0000259" key="5">
    <source>
        <dbReference type="PROSITE" id="PS51464"/>
    </source>
</evidence>
<dbReference type="PANTHER" id="PTHR30514">
    <property type="entry name" value="GLUCOKINASE"/>
    <property type="match status" value="1"/>
</dbReference>
<dbReference type="InterPro" id="IPR036388">
    <property type="entry name" value="WH-like_DNA-bd_sf"/>
</dbReference>
<dbReference type="PANTHER" id="PTHR30514:SF1">
    <property type="entry name" value="HTH-TYPE TRANSCRIPTIONAL REGULATOR HEXR-RELATED"/>
    <property type="match status" value="1"/>
</dbReference>
<comment type="caution">
    <text evidence="6">The sequence shown here is derived from an EMBL/GenBank/DDBJ whole genome shotgun (WGS) entry which is preliminary data.</text>
</comment>
<dbReference type="InterPro" id="IPR001347">
    <property type="entry name" value="SIS_dom"/>
</dbReference>
<reference evidence="6 7" key="1">
    <citation type="journal article" date="2011" name="J. Microbiol.">
        <title>Bacillus kyonggiensis sp. nov., isolated from soil of a lettuce field.</title>
        <authorList>
            <person name="Dong K."/>
            <person name="Lee S."/>
        </authorList>
    </citation>
    <scope>NUCLEOTIDE SEQUENCE [LARGE SCALE GENOMIC DNA]</scope>
    <source>
        <strain evidence="6 7">NB22</strain>
    </source>
</reference>
<dbReference type="InterPro" id="IPR009057">
    <property type="entry name" value="Homeodomain-like_sf"/>
</dbReference>
<feature type="domain" description="HTH rpiR-type" evidence="4">
    <location>
        <begin position="5"/>
        <end position="81"/>
    </location>
</feature>
<dbReference type="EMBL" id="SWBM01000008">
    <property type="protein sequence ID" value="TKC14725.1"/>
    <property type="molecule type" value="Genomic_DNA"/>
</dbReference>
<dbReference type="InterPro" id="IPR035472">
    <property type="entry name" value="RpiR-like_SIS"/>
</dbReference>
<dbReference type="PROSITE" id="PS51071">
    <property type="entry name" value="HTH_RPIR"/>
    <property type="match status" value="1"/>
</dbReference>
<evidence type="ECO:0000256" key="1">
    <source>
        <dbReference type="ARBA" id="ARBA00023015"/>
    </source>
</evidence>
<sequence length="268" mass="30638">MYRFWIRLLSFIEHCEDRSSTEANIADFILKNAKVFPDMSIYDVAEQCHTSPASISRFCKRIGDISFKDLKNACIDYNEMIEHEMNIEVSAETANIFSIPVYFDHIIKSLKETEQLVDQAAIEKTLNLIKQSNKIAFFGATYSQIVAKNAQIKFTRLQKYCSSFSTEESQLIEAKSLSKNDLAFIISFSGSTKHIQRVSKVLNQKKIKTVILTSDPKAEICKHAEVVLQVSKIKSEHFNSPVIQEYAMHSVINVLYLTYAQQLLNKES</sequence>
<dbReference type="PROSITE" id="PS51464">
    <property type="entry name" value="SIS"/>
    <property type="match status" value="1"/>
</dbReference>
<keyword evidence="7" id="KW-1185">Reference proteome</keyword>
<dbReference type="SUPFAM" id="SSF53697">
    <property type="entry name" value="SIS domain"/>
    <property type="match status" value="1"/>
</dbReference>
<dbReference type="GO" id="GO:0003700">
    <property type="term" value="F:DNA-binding transcription factor activity"/>
    <property type="evidence" value="ECO:0007669"/>
    <property type="project" value="InterPro"/>
</dbReference>
<dbReference type="InterPro" id="IPR047640">
    <property type="entry name" value="RpiR-like"/>
</dbReference>
<dbReference type="InterPro" id="IPR046348">
    <property type="entry name" value="SIS_dom_sf"/>
</dbReference>
<dbReference type="AlphaFoldDB" id="A0A4U1CX92"/>
<accession>A0A4U1CX92</accession>
<evidence type="ECO:0000256" key="3">
    <source>
        <dbReference type="ARBA" id="ARBA00023163"/>
    </source>
</evidence>
<dbReference type="Proteomes" id="UP000307756">
    <property type="component" value="Unassembled WGS sequence"/>
</dbReference>
<keyword evidence="3" id="KW-0804">Transcription</keyword>
<dbReference type="InterPro" id="IPR000281">
    <property type="entry name" value="HTH_RpiR"/>
</dbReference>
<dbReference type="RefSeq" id="WP_136833450.1">
    <property type="nucleotide sequence ID" value="NZ_SWBM01000008.1"/>
</dbReference>
<evidence type="ECO:0000256" key="2">
    <source>
        <dbReference type="ARBA" id="ARBA00023125"/>
    </source>
</evidence>
<dbReference type="OrthoDB" id="370421at2"/>
<proteinExistence type="predicted"/>
<organism evidence="6 7">
    <name type="scientific">Robertmurraya kyonggiensis</name>
    <dbReference type="NCBI Taxonomy" id="1037680"/>
    <lineage>
        <taxon>Bacteria</taxon>
        <taxon>Bacillati</taxon>
        <taxon>Bacillota</taxon>
        <taxon>Bacilli</taxon>
        <taxon>Bacillales</taxon>
        <taxon>Bacillaceae</taxon>
        <taxon>Robertmurraya</taxon>
    </lineage>
</organism>
<gene>
    <name evidence="6" type="ORF">FA727_20995</name>
</gene>
<evidence type="ECO:0000313" key="7">
    <source>
        <dbReference type="Proteomes" id="UP000307756"/>
    </source>
</evidence>
<dbReference type="SUPFAM" id="SSF46689">
    <property type="entry name" value="Homeodomain-like"/>
    <property type="match status" value="1"/>
</dbReference>
<evidence type="ECO:0000259" key="4">
    <source>
        <dbReference type="PROSITE" id="PS51071"/>
    </source>
</evidence>
<evidence type="ECO:0000313" key="6">
    <source>
        <dbReference type="EMBL" id="TKC14725.1"/>
    </source>
</evidence>
<dbReference type="CDD" id="cd05013">
    <property type="entry name" value="SIS_RpiR"/>
    <property type="match status" value="1"/>
</dbReference>